<evidence type="ECO:0000259" key="1">
    <source>
        <dbReference type="Pfam" id="PF13454"/>
    </source>
</evidence>
<dbReference type="AlphaFoldDB" id="A0A940PSZ3"/>
<proteinExistence type="predicted"/>
<dbReference type="SUPFAM" id="SSF51905">
    <property type="entry name" value="FAD/NAD(P)-binding domain"/>
    <property type="match status" value="1"/>
</dbReference>
<dbReference type="Proteomes" id="UP000675163">
    <property type="component" value="Unassembled WGS sequence"/>
</dbReference>
<dbReference type="InterPro" id="IPR036188">
    <property type="entry name" value="FAD/NAD-bd_sf"/>
</dbReference>
<comment type="caution">
    <text evidence="2">The sequence shown here is derived from an EMBL/GenBank/DDBJ whole genome shotgun (WGS) entry which is preliminary data.</text>
</comment>
<gene>
    <name evidence="2" type="ORF">JOF28_001479</name>
</gene>
<reference evidence="2" key="1">
    <citation type="submission" date="2021-02" db="EMBL/GenBank/DDBJ databases">
        <title>Sequencing the genomes of 1000 actinobacteria strains.</title>
        <authorList>
            <person name="Klenk H.-P."/>
        </authorList>
    </citation>
    <scope>NUCLEOTIDE SEQUENCE</scope>
    <source>
        <strain evidence="2">DSM 22850</strain>
    </source>
</reference>
<protein>
    <recommendedName>
        <fullName evidence="1">FAD-dependent urate hydroxylase HpyO/Asp monooxygenase CreE-like FAD/NAD(P)-binding domain-containing protein</fullName>
    </recommendedName>
</protein>
<accession>A0A940PSZ3</accession>
<dbReference type="EMBL" id="JAFIDA010000001">
    <property type="protein sequence ID" value="MBP1326247.1"/>
    <property type="molecule type" value="Genomic_DNA"/>
</dbReference>
<dbReference type="InterPro" id="IPR052189">
    <property type="entry name" value="L-asp_N-monooxygenase_NS-form"/>
</dbReference>
<name>A0A940PSZ3_9MICO</name>
<evidence type="ECO:0000313" key="2">
    <source>
        <dbReference type="EMBL" id="MBP1326247.1"/>
    </source>
</evidence>
<keyword evidence="3" id="KW-1185">Reference proteome</keyword>
<organism evidence="2 3">
    <name type="scientific">Leucobacter exalbidus</name>
    <dbReference type="NCBI Taxonomy" id="662960"/>
    <lineage>
        <taxon>Bacteria</taxon>
        <taxon>Bacillati</taxon>
        <taxon>Actinomycetota</taxon>
        <taxon>Actinomycetes</taxon>
        <taxon>Micrococcales</taxon>
        <taxon>Microbacteriaceae</taxon>
        <taxon>Leucobacter</taxon>
    </lineage>
</organism>
<sequence length="759" mass="78955">MHSSPRPSLAIIGAGPRGTSLLERIGANYAQLAAQAAGGARGLDVHVIDDTQTGAGRIWRTDQPRDLCMNTLADAVTLFTEPGSTVAGPIVEGPTLYEWCVLAFAGSGSASAGIPAAAAFVPAARARTFAAHPVRAGLAAEYRSELAAMRPESHPSRALYGEYLIWCFERALALLPEGVRVIRHVARAEGLTRTGDGERIALSDGTTVTAGSVVLATGWMPTAATAAEQQLAARPQTASVWVPPESPIEQDLSQIAAGSAVIMRGLGMSFFDTLSLLTLGRGGEFVTDAAAPGGLRYLPSGEEPVVFATSRRGVPFRSKSLYGGLPPRAELRFLRAVDWATEPRPINFDRRLWPRIVGDAFLDHARTLGRLHPDALTLDVASVDAASLDEASLDEASLSGGPVASGTSASAPAAIFDAITRSIERAIAEIDQPASAGSPVGSDSLAHAAAPDLHDTVARIAGAVAPFIVDPADRFDLSGEIELASGVFASPEEFDAWVRQRVAADLREAELGVDSPLKAGLWSLSAARAASSRIGTVGGFDAESRASGFRMLFTVGGMVGSGPPAFRNRQLLALCEAGLVRFIGPNASLDITPDGFASESPSVAGSRVEAPALVDAWMHFHSLDATASPLARTLLDSGRARSFRVARRQSPGKAAGDSGAEAFAIESSAAGVSTGGFDVDPASGRLMQADGTLDPAVHVAGIPADQTLHDTVISPMPGTDPPMLRETDRVARSAISIALAQHPSLELFHTTPVEGALRV</sequence>
<dbReference type="PANTHER" id="PTHR40254">
    <property type="entry name" value="BLR0577 PROTEIN"/>
    <property type="match status" value="1"/>
</dbReference>
<dbReference type="InterPro" id="IPR038732">
    <property type="entry name" value="HpyO/CreE_NAD-binding"/>
</dbReference>
<evidence type="ECO:0000313" key="3">
    <source>
        <dbReference type="Proteomes" id="UP000675163"/>
    </source>
</evidence>
<feature type="domain" description="FAD-dependent urate hydroxylase HpyO/Asp monooxygenase CreE-like FAD/NAD(P)-binding" evidence="1">
    <location>
        <begin position="10"/>
        <end position="218"/>
    </location>
</feature>
<dbReference type="Pfam" id="PF13454">
    <property type="entry name" value="NAD_binding_9"/>
    <property type="match status" value="1"/>
</dbReference>
<dbReference type="PANTHER" id="PTHR40254:SF1">
    <property type="entry name" value="BLR0577 PROTEIN"/>
    <property type="match status" value="1"/>
</dbReference>